<evidence type="ECO:0000256" key="1">
    <source>
        <dbReference type="PROSITE-ProRule" id="PRU00047"/>
    </source>
</evidence>
<dbReference type="Pfam" id="PF14223">
    <property type="entry name" value="Retrotran_gag_2"/>
    <property type="match status" value="1"/>
</dbReference>
<evidence type="ECO:0000313" key="4">
    <source>
        <dbReference type="EMBL" id="KAF0899104.1"/>
    </source>
</evidence>
<dbReference type="PANTHER" id="PTHR47592">
    <property type="entry name" value="PBF68 PROTEIN"/>
    <property type="match status" value="1"/>
</dbReference>
<dbReference type="PROSITE" id="PS50158">
    <property type="entry name" value="ZF_CCHC"/>
    <property type="match status" value="1"/>
</dbReference>
<gene>
    <name evidence="4" type="ORF">E2562_013340</name>
</gene>
<dbReference type="GO" id="GO:0008270">
    <property type="term" value="F:zinc ion binding"/>
    <property type="evidence" value="ECO:0007669"/>
    <property type="project" value="UniProtKB-KW"/>
</dbReference>
<organism evidence="4 5">
    <name type="scientific">Oryza meyeriana var. granulata</name>
    <dbReference type="NCBI Taxonomy" id="110450"/>
    <lineage>
        <taxon>Eukaryota</taxon>
        <taxon>Viridiplantae</taxon>
        <taxon>Streptophyta</taxon>
        <taxon>Embryophyta</taxon>
        <taxon>Tracheophyta</taxon>
        <taxon>Spermatophyta</taxon>
        <taxon>Magnoliopsida</taxon>
        <taxon>Liliopsida</taxon>
        <taxon>Poales</taxon>
        <taxon>Poaceae</taxon>
        <taxon>BOP clade</taxon>
        <taxon>Oryzoideae</taxon>
        <taxon>Oryzeae</taxon>
        <taxon>Oryzinae</taxon>
        <taxon>Oryza</taxon>
        <taxon>Oryza meyeriana</taxon>
    </lineage>
</organism>
<dbReference type="Proteomes" id="UP000479710">
    <property type="component" value="Unassembled WGS sequence"/>
</dbReference>
<keyword evidence="5" id="KW-1185">Reference proteome</keyword>
<feature type="compositionally biased region" description="Basic and acidic residues" evidence="2">
    <location>
        <begin position="191"/>
        <end position="213"/>
    </location>
</feature>
<dbReference type="EMBL" id="SPHZ02000009">
    <property type="protein sequence ID" value="KAF0899103.1"/>
    <property type="molecule type" value="Genomic_DNA"/>
</dbReference>
<protein>
    <recommendedName>
        <fullName evidence="3">CCHC-type domain-containing protein</fullName>
    </recommendedName>
</protein>
<dbReference type="InterPro" id="IPR001878">
    <property type="entry name" value="Znf_CCHC"/>
</dbReference>
<dbReference type="Pfam" id="PF00098">
    <property type="entry name" value="zf-CCHC"/>
    <property type="match status" value="1"/>
</dbReference>
<keyword evidence="1" id="KW-0862">Zinc</keyword>
<evidence type="ECO:0000259" key="3">
    <source>
        <dbReference type="PROSITE" id="PS50158"/>
    </source>
</evidence>
<keyword evidence="1" id="KW-0863">Zinc-finger</keyword>
<dbReference type="Gene3D" id="4.10.60.10">
    <property type="entry name" value="Zinc finger, CCHC-type"/>
    <property type="match status" value="1"/>
</dbReference>
<evidence type="ECO:0000313" key="5">
    <source>
        <dbReference type="Proteomes" id="UP000479710"/>
    </source>
</evidence>
<feature type="region of interest" description="Disordered" evidence="2">
    <location>
        <begin position="191"/>
        <end position="215"/>
    </location>
</feature>
<comment type="caution">
    <text evidence="4">The sequence shown here is derived from an EMBL/GenBank/DDBJ whole genome shotgun (WGS) entry which is preliminary data.</text>
</comment>
<dbReference type="PANTHER" id="PTHR47592:SF27">
    <property type="entry name" value="OS08G0421700 PROTEIN"/>
    <property type="match status" value="1"/>
</dbReference>
<evidence type="ECO:0000256" key="2">
    <source>
        <dbReference type="SAM" id="MobiDB-lite"/>
    </source>
</evidence>
<dbReference type="EMBL" id="SPHZ02000009">
    <property type="protein sequence ID" value="KAF0899104.1"/>
    <property type="molecule type" value="Genomic_DNA"/>
</dbReference>
<name>A0A6G1CH62_9ORYZ</name>
<dbReference type="SUPFAM" id="SSF57756">
    <property type="entry name" value="Retrovirus zinc finger-like domains"/>
    <property type="match status" value="1"/>
</dbReference>
<accession>A0A6G1CH62</accession>
<dbReference type="InterPro" id="IPR036875">
    <property type="entry name" value="Znf_CCHC_sf"/>
</dbReference>
<keyword evidence="1" id="KW-0479">Metal-binding</keyword>
<dbReference type="GO" id="GO:0003676">
    <property type="term" value="F:nucleic acid binding"/>
    <property type="evidence" value="ECO:0007669"/>
    <property type="project" value="InterPro"/>
</dbReference>
<dbReference type="AlphaFoldDB" id="A0A6G1CH62"/>
<dbReference type="OrthoDB" id="658619at2759"/>
<proteinExistence type="predicted"/>
<sequence>MSSPIPAPLLPVAPLDGAGGYLRWKESVLLRLRTLDVAYVLAEDQPRHQDANAAMKWARDDQLCRGHILATLSDRLLPDYAHHATAAAVWRAVARTYELDDIHLSAASFFAYNFVTGAPVLEQLAHLEALGVGGKLGGRDLYALVHRKLPSALAKAIILASPPYPDPPSMDHIWDMARQEERCRMYHEVDYGQDTPNKEDEQGGHYSEDDDHRSLKRQRRDRGLCYNCGKPGHIARECRG</sequence>
<feature type="domain" description="CCHC-type" evidence="3">
    <location>
        <begin position="225"/>
        <end position="239"/>
    </location>
</feature>
<dbReference type="SMART" id="SM00343">
    <property type="entry name" value="ZnF_C2HC"/>
    <property type="match status" value="1"/>
</dbReference>
<reference evidence="4 5" key="1">
    <citation type="submission" date="2019-11" db="EMBL/GenBank/DDBJ databases">
        <title>Whole genome sequence of Oryza granulata.</title>
        <authorList>
            <person name="Li W."/>
        </authorList>
    </citation>
    <scope>NUCLEOTIDE SEQUENCE [LARGE SCALE GENOMIC DNA]</scope>
    <source>
        <strain evidence="5">cv. Menghai</strain>
        <tissue evidence="4">Leaf</tissue>
    </source>
</reference>